<dbReference type="AlphaFoldDB" id="A0A5E4QPJ2"/>
<evidence type="ECO:0000313" key="3">
    <source>
        <dbReference type="Proteomes" id="UP000324832"/>
    </source>
</evidence>
<sequence length="186" mass="21512">MPASWIKNQIAGKEWLRSFRRRPKDLSLQKPEPCSLARATSFNRTNFESFYKNLENLLGQNPLFKDGTRIFNLDETSTTTVQKSQRVKAPKDETICCIISASGLAEKKIVKKVLVSDSDEENPDRNVPYQESDDDNEWSDDDMEKETVGLTENDLKEPPIEGLCPDALYQDWKSTPYWDELVYFYD</sequence>
<accession>A0A5E4QPJ2</accession>
<feature type="compositionally biased region" description="Acidic residues" evidence="1">
    <location>
        <begin position="131"/>
        <end position="144"/>
    </location>
</feature>
<proteinExistence type="predicted"/>
<feature type="region of interest" description="Disordered" evidence="1">
    <location>
        <begin position="116"/>
        <end position="160"/>
    </location>
</feature>
<evidence type="ECO:0000313" key="2">
    <source>
        <dbReference type="EMBL" id="VVC99924.1"/>
    </source>
</evidence>
<protein>
    <recommendedName>
        <fullName evidence="4">HTH CENPB-type domain-containing protein</fullName>
    </recommendedName>
</protein>
<dbReference type="Proteomes" id="UP000324832">
    <property type="component" value="Unassembled WGS sequence"/>
</dbReference>
<name>A0A5E4QPJ2_9NEOP</name>
<dbReference type="EMBL" id="FZQP02004422">
    <property type="protein sequence ID" value="VVC99924.1"/>
    <property type="molecule type" value="Genomic_DNA"/>
</dbReference>
<gene>
    <name evidence="2" type="ORF">LSINAPIS_LOCUS10685</name>
</gene>
<evidence type="ECO:0000256" key="1">
    <source>
        <dbReference type="SAM" id="MobiDB-lite"/>
    </source>
</evidence>
<evidence type="ECO:0008006" key="4">
    <source>
        <dbReference type="Google" id="ProtNLM"/>
    </source>
</evidence>
<organism evidence="2 3">
    <name type="scientific">Leptidea sinapis</name>
    <dbReference type="NCBI Taxonomy" id="189913"/>
    <lineage>
        <taxon>Eukaryota</taxon>
        <taxon>Metazoa</taxon>
        <taxon>Ecdysozoa</taxon>
        <taxon>Arthropoda</taxon>
        <taxon>Hexapoda</taxon>
        <taxon>Insecta</taxon>
        <taxon>Pterygota</taxon>
        <taxon>Neoptera</taxon>
        <taxon>Endopterygota</taxon>
        <taxon>Lepidoptera</taxon>
        <taxon>Glossata</taxon>
        <taxon>Ditrysia</taxon>
        <taxon>Papilionoidea</taxon>
        <taxon>Pieridae</taxon>
        <taxon>Dismorphiinae</taxon>
        <taxon>Leptidea</taxon>
    </lineage>
</organism>
<keyword evidence="3" id="KW-1185">Reference proteome</keyword>
<reference evidence="2 3" key="1">
    <citation type="submission" date="2017-07" db="EMBL/GenBank/DDBJ databases">
        <authorList>
            <person name="Talla V."/>
            <person name="Backstrom N."/>
        </authorList>
    </citation>
    <scope>NUCLEOTIDE SEQUENCE [LARGE SCALE GENOMIC DNA]</scope>
</reference>